<gene>
    <name evidence="8" type="ORF">LZ538_08680</name>
</gene>
<feature type="transmembrane region" description="Helical" evidence="7">
    <location>
        <begin position="181"/>
        <end position="200"/>
    </location>
</feature>
<sequence length="482" mass="52253">MKRILDRSGPAARLRLTAAARPELSAFMDRWSALGTTQRLALSGTIWTLTAFGGAQLLRFAGSLVTTRLLFPELFGLMAIVQSVLMAIAMFSDVGLSDNVVRGDRGDDRKFLANVFAVQAMRGVALWLVCVAAAPFVASFYGDARIAWVLPVTGLSATIAGFQSTSVMLMRKRMEVRRLALLELMAQAIGLAVVILWALADPSIWALVAGGLSSSIAKVAGSHVLNCPNRDRFGFDRAVLRELFSWGRWIFISTMFTFLAGQTDRLILGKLFSLDFLGIYNIAFMLSDVPRAIMIALSSRVILPTFAMSKHLPRVEAREKIRSRRRWLLAFAALALGSLVGAGDVLVVVLYDPRWSDAGWILQILAIGVWPLILAWSMDPMLFVLGKVHYPALGNALRFVLLCLLSVTGAWLGGEVGAVVGVAVSVLPVLVVSKIGLWREGYAYVRQDLIGTGLFVATAALTYGACELIKSYSASQPLGIAG</sequence>
<dbReference type="EMBL" id="JAMGBE010000003">
    <property type="protein sequence ID" value="MCL6730125.1"/>
    <property type="molecule type" value="Genomic_DNA"/>
</dbReference>
<evidence type="ECO:0000256" key="7">
    <source>
        <dbReference type="SAM" id="Phobius"/>
    </source>
</evidence>
<dbReference type="InterPro" id="IPR050833">
    <property type="entry name" value="Poly_Biosynth_Transport"/>
</dbReference>
<evidence type="ECO:0000256" key="3">
    <source>
        <dbReference type="ARBA" id="ARBA00022475"/>
    </source>
</evidence>
<evidence type="ECO:0000256" key="4">
    <source>
        <dbReference type="ARBA" id="ARBA00022692"/>
    </source>
</evidence>
<reference evidence="8" key="1">
    <citation type="submission" date="2022-05" db="EMBL/GenBank/DDBJ databases">
        <authorList>
            <person name="Jo J.-H."/>
            <person name="Im W.-T."/>
        </authorList>
    </citation>
    <scope>NUCLEOTIDE SEQUENCE</scope>
    <source>
        <strain evidence="8">SE220</strain>
    </source>
</reference>
<evidence type="ECO:0000256" key="2">
    <source>
        <dbReference type="ARBA" id="ARBA00007430"/>
    </source>
</evidence>
<accession>A0ABT0S2N3</accession>
<proteinExistence type="inferred from homology"/>
<comment type="subcellular location">
    <subcellularLocation>
        <location evidence="1">Cell membrane</location>
        <topology evidence="1">Multi-pass membrane protein</topology>
    </subcellularLocation>
</comment>
<keyword evidence="4 7" id="KW-0812">Transmembrane</keyword>
<feature type="transmembrane region" description="Helical" evidence="7">
    <location>
        <begin position="111"/>
        <end position="134"/>
    </location>
</feature>
<evidence type="ECO:0000313" key="9">
    <source>
        <dbReference type="Proteomes" id="UP001165342"/>
    </source>
</evidence>
<dbReference type="Proteomes" id="UP001165342">
    <property type="component" value="Unassembled WGS sequence"/>
</dbReference>
<feature type="transmembrane region" description="Helical" evidence="7">
    <location>
        <begin position="70"/>
        <end position="91"/>
    </location>
</feature>
<comment type="similarity">
    <text evidence="2">Belongs to the polysaccharide synthase family.</text>
</comment>
<feature type="transmembrane region" description="Helical" evidence="7">
    <location>
        <begin position="40"/>
        <end position="58"/>
    </location>
</feature>
<feature type="transmembrane region" description="Helical" evidence="7">
    <location>
        <begin position="328"/>
        <end position="351"/>
    </location>
</feature>
<feature type="transmembrane region" description="Helical" evidence="7">
    <location>
        <begin position="243"/>
        <end position="260"/>
    </location>
</feature>
<evidence type="ECO:0000256" key="6">
    <source>
        <dbReference type="ARBA" id="ARBA00023136"/>
    </source>
</evidence>
<feature type="transmembrane region" description="Helical" evidence="7">
    <location>
        <begin position="388"/>
        <end position="412"/>
    </location>
</feature>
<keyword evidence="3" id="KW-1003">Cell membrane</keyword>
<evidence type="ECO:0000256" key="1">
    <source>
        <dbReference type="ARBA" id="ARBA00004651"/>
    </source>
</evidence>
<protein>
    <submittedName>
        <fullName evidence="8">Oligosaccharide flippase family protein</fullName>
    </submittedName>
</protein>
<keyword evidence="9" id="KW-1185">Reference proteome</keyword>
<dbReference type="PANTHER" id="PTHR30250:SF10">
    <property type="entry name" value="LIPOPOLYSACCHARIDE BIOSYNTHESIS PROTEIN WZXC"/>
    <property type="match status" value="1"/>
</dbReference>
<feature type="transmembrane region" description="Helical" evidence="7">
    <location>
        <begin position="357"/>
        <end position="376"/>
    </location>
</feature>
<dbReference type="PANTHER" id="PTHR30250">
    <property type="entry name" value="PST FAMILY PREDICTED COLANIC ACID TRANSPORTER"/>
    <property type="match status" value="1"/>
</dbReference>
<keyword evidence="6 7" id="KW-0472">Membrane</keyword>
<feature type="transmembrane region" description="Helical" evidence="7">
    <location>
        <begin position="418"/>
        <end position="437"/>
    </location>
</feature>
<dbReference type="RefSeq" id="WP_249831627.1">
    <property type="nucleotide sequence ID" value="NZ_JAMGBE010000003.1"/>
</dbReference>
<organism evidence="8 9">
    <name type="scientific">Sphingomonas hankyongi</name>
    <dbReference type="NCBI Taxonomy" id="2908209"/>
    <lineage>
        <taxon>Bacteria</taxon>
        <taxon>Pseudomonadati</taxon>
        <taxon>Pseudomonadota</taxon>
        <taxon>Alphaproteobacteria</taxon>
        <taxon>Sphingomonadales</taxon>
        <taxon>Sphingomonadaceae</taxon>
        <taxon>Sphingomonas</taxon>
    </lineage>
</organism>
<dbReference type="Pfam" id="PF13440">
    <property type="entry name" value="Polysacc_synt_3"/>
    <property type="match status" value="1"/>
</dbReference>
<name>A0ABT0S2N3_9SPHN</name>
<feature type="transmembrane region" description="Helical" evidence="7">
    <location>
        <begin position="146"/>
        <end position="169"/>
    </location>
</feature>
<comment type="caution">
    <text evidence="8">The sequence shown here is derived from an EMBL/GenBank/DDBJ whole genome shotgun (WGS) entry which is preliminary data.</text>
</comment>
<evidence type="ECO:0000313" key="8">
    <source>
        <dbReference type="EMBL" id="MCL6730125.1"/>
    </source>
</evidence>
<evidence type="ECO:0000256" key="5">
    <source>
        <dbReference type="ARBA" id="ARBA00022989"/>
    </source>
</evidence>
<keyword evidence="5 7" id="KW-1133">Transmembrane helix</keyword>